<sequence length="235" mass="25815">MNFSLVPSVVLADQSAADNEVAIAFQRLVALLELKRRTFDFPAMTRRGPCLFVGEGDLSFSLALARHPKSQAAHIVASTYESQRALSPSGRLNALALADTGAKVLHDIDARHLEDARLPSRAELIAFQFPNTGTRRSVHGRTDNHVLVRRFLNSARSRLTGSGLIVVTIVNNPHHLGAFDLPAAAQWAECEVIEVLPFYRSAWSGYGHVNTNNANESALGKYRSCSTWIFRPVGR</sequence>
<feature type="domain" description="25S rRNA (uridine-N(3))-methyltransferase BMT5-like" evidence="1">
    <location>
        <begin position="51"/>
        <end position="209"/>
    </location>
</feature>
<dbReference type="GO" id="GO:0070042">
    <property type="term" value="F:rRNA (uridine-N3-)-methyltransferase activity"/>
    <property type="evidence" value="ECO:0007669"/>
    <property type="project" value="InterPro"/>
</dbReference>
<dbReference type="Pfam" id="PF10354">
    <property type="entry name" value="BMT5-like"/>
    <property type="match status" value="1"/>
</dbReference>
<dbReference type="GO" id="GO:0070475">
    <property type="term" value="P:rRNA base methylation"/>
    <property type="evidence" value="ECO:0007669"/>
    <property type="project" value="InterPro"/>
</dbReference>
<dbReference type="InterPro" id="IPR019446">
    <property type="entry name" value="BMT5-like"/>
</dbReference>
<name>A0A5M6ZGE0_9PROT</name>
<evidence type="ECO:0000259" key="1">
    <source>
        <dbReference type="Pfam" id="PF10354"/>
    </source>
</evidence>
<reference evidence="2 3" key="1">
    <citation type="submission" date="2019-09" db="EMBL/GenBank/DDBJ databases">
        <authorList>
            <person name="Kevbrin V."/>
            <person name="Grouzdev D.S."/>
        </authorList>
    </citation>
    <scope>NUCLEOTIDE SEQUENCE [LARGE SCALE GENOMIC DNA]</scope>
    <source>
        <strain evidence="2 3">G-192</strain>
    </source>
</reference>
<keyword evidence="3" id="KW-1185">Reference proteome</keyword>
<dbReference type="PANTHER" id="PTHR11538:SF26">
    <property type="entry name" value="FERREDOXIN-FOLD ANTICODON-BINDING DOMAIN-CONTAINING PROTEIN 1"/>
    <property type="match status" value="1"/>
</dbReference>
<protein>
    <submittedName>
        <fullName evidence="2">DUF2431 domain-containing protein</fullName>
    </submittedName>
</protein>
<dbReference type="EMBL" id="VWOJ01000002">
    <property type="protein sequence ID" value="KAA5803325.1"/>
    <property type="molecule type" value="Genomic_DNA"/>
</dbReference>
<proteinExistence type="predicted"/>
<organism evidence="2 3">
    <name type="scientific">Alkalicaulis satelles</name>
    <dbReference type="NCBI Taxonomy" id="2609175"/>
    <lineage>
        <taxon>Bacteria</taxon>
        <taxon>Pseudomonadati</taxon>
        <taxon>Pseudomonadota</taxon>
        <taxon>Alphaproteobacteria</taxon>
        <taxon>Maricaulales</taxon>
        <taxon>Maricaulaceae</taxon>
        <taxon>Alkalicaulis</taxon>
    </lineage>
</organism>
<dbReference type="PANTHER" id="PTHR11538">
    <property type="entry name" value="PHENYLALANYL-TRNA SYNTHETASE"/>
    <property type="match status" value="1"/>
</dbReference>
<comment type="caution">
    <text evidence="2">The sequence shown here is derived from an EMBL/GenBank/DDBJ whole genome shotgun (WGS) entry which is preliminary data.</text>
</comment>
<dbReference type="Proteomes" id="UP000325122">
    <property type="component" value="Unassembled WGS sequence"/>
</dbReference>
<dbReference type="GO" id="GO:0005737">
    <property type="term" value="C:cytoplasm"/>
    <property type="evidence" value="ECO:0007669"/>
    <property type="project" value="TreeGrafter"/>
</dbReference>
<evidence type="ECO:0000313" key="2">
    <source>
        <dbReference type="EMBL" id="KAA5803325.1"/>
    </source>
</evidence>
<gene>
    <name evidence="2" type="ORF">F1654_05820</name>
</gene>
<dbReference type="AlphaFoldDB" id="A0A5M6ZGE0"/>
<evidence type="ECO:0000313" key="3">
    <source>
        <dbReference type="Proteomes" id="UP000325122"/>
    </source>
</evidence>
<accession>A0A5M6ZGE0</accession>
<dbReference type="RefSeq" id="WP_150022594.1">
    <property type="nucleotide sequence ID" value="NZ_VWOJ01000002.1"/>
</dbReference>